<dbReference type="OrthoDB" id="9784013at2"/>
<feature type="domain" description="Pyruvate carboxyltransferase" evidence="4">
    <location>
        <begin position="4"/>
        <end position="274"/>
    </location>
</feature>
<dbReference type="Proteomes" id="UP000053586">
    <property type="component" value="Unassembled WGS sequence"/>
</dbReference>
<dbReference type="InterPro" id="IPR013785">
    <property type="entry name" value="Aldolase_TIM"/>
</dbReference>
<keyword evidence="3 5" id="KW-0456">Lyase</keyword>
<dbReference type="InterPro" id="IPR043594">
    <property type="entry name" value="HMGL"/>
</dbReference>
<dbReference type="PANTHER" id="PTHR42738:SF7">
    <property type="entry name" value="HYDROXYMETHYLGLUTARYL-COA LYASE"/>
    <property type="match status" value="1"/>
</dbReference>
<dbReference type="InterPro" id="IPR000891">
    <property type="entry name" value="PYR_CT"/>
</dbReference>
<accession>H5TE85</accession>
<dbReference type="PROSITE" id="PS50991">
    <property type="entry name" value="PYR_CT"/>
    <property type="match status" value="1"/>
</dbReference>
<gene>
    <name evidence="5" type="primary">mhpE</name>
    <name evidence="5" type="ORF">GPUN_2497</name>
</gene>
<dbReference type="GO" id="GO:0006552">
    <property type="term" value="P:L-leucine catabolic process"/>
    <property type="evidence" value="ECO:0007669"/>
    <property type="project" value="TreeGrafter"/>
</dbReference>
<keyword evidence="6" id="KW-1185">Reference proteome</keyword>
<evidence type="ECO:0000256" key="2">
    <source>
        <dbReference type="ARBA" id="ARBA00022723"/>
    </source>
</evidence>
<dbReference type="Gene3D" id="3.20.20.70">
    <property type="entry name" value="Aldolase class I"/>
    <property type="match status" value="1"/>
</dbReference>
<evidence type="ECO:0000259" key="4">
    <source>
        <dbReference type="PROSITE" id="PS50991"/>
    </source>
</evidence>
<comment type="similarity">
    <text evidence="1">Belongs to the HMG-CoA lyase family.</text>
</comment>
<evidence type="ECO:0000313" key="6">
    <source>
        <dbReference type="Proteomes" id="UP000053586"/>
    </source>
</evidence>
<dbReference type="AlphaFoldDB" id="H5TE85"/>
<dbReference type="GO" id="GO:0004419">
    <property type="term" value="F:hydroxymethylglutaryl-CoA lyase activity"/>
    <property type="evidence" value="ECO:0007669"/>
    <property type="project" value="TreeGrafter"/>
</dbReference>
<sequence length="302" mass="32784">MKQIEIVDVTARDGFQSVVPWIATNQKIRIIRKLFETGLRRMEVGAFVSPKHVPQMKDALRIHGGLQDLNGASLYYLVPNPEGLLRAAQAGVQNFSYVISASNAHNLANIGRSIDSSVQELKVVWPEIEARVTSFKLALSTCFYCPFNGEVLIADVINIVEKVRRFTGAIEVDICDTTGRATPDKVERLFGALFERFSGNDMQWAFHGHDTYGLGVANAIAAYKAGVRVVEGSTGGLGGCPFAPGSSGNTATEDLVFAFEAMGIKTGIDLRSLLSVADEIVNLDGVTVGGHIRNIPRDRVFN</sequence>
<organism evidence="5 6">
    <name type="scientific">Glaciecola punicea ACAM 611</name>
    <dbReference type="NCBI Taxonomy" id="1121923"/>
    <lineage>
        <taxon>Bacteria</taxon>
        <taxon>Pseudomonadati</taxon>
        <taxon>Pseudomonadota</taxon>
        <taxon>Gammaproteobacteria</taxon>
        <taxon>Alteromonadales</taxon>
        <taxon>Alteromonadaceae</taxon>
        <taxon>Glaciecola</taxon>
    </lineage>
</organism>
<proteinExistence type="inferred from homology"/>
<dbReference type="EC" id="4.1.3.39" evidence="5"/>
<protein>
    <submittedName>
        <fullName evidence="5">4-hydroxy 2-oxovalerate aldolase</fullName>
        <ecNumber evidence="5">4.1.3.39</ecNumber>
    </submittedName>
</protein>
<evidence type="ECO:0000256" key="1">
    <source>
        <dbReference type="ARBA" id="ARBA00009405"/>
    </source>
</evidence>
<reference evidence="5 6" key="2">
    <citation type="journal article" date="2017" name="Antonie Van Leeuwenhoek">
        <title>Rhizobium rhizosphaerae sp. nov., a novel species isolated from rice rhizosphere.</title>
        <authorList>
            <person name="Zhao J.J."/>
            <person name="Zhang J."/>
            <person name="Zhang R.J."/>
            <person name="Zhang C.W."/>
            <person name="Yin H.Q."/>
            <person name="Zhang X.X."/>
        </authorList>
    </citation>
    <scope>NUCLEOTIDE SEQUENCE [LARGE SCALE GENOMIC DNA]</scope>
    <source>
        <strain evidence="5 6">ACAM 611</strain>
    </source>
</reference>
<evidence type="ECO:0000256" key="3">
    <source>
        <dbReference type="ARBA" id="ARBA00023239"/>
    </source>
</evidence>
<dbReference type="GO" id="GO:0046872">
    <property type="term" value="F:metal ion binding"/>
    <property type="evidence" value="ECO:0007669"/>
    <property type="project" value="UniProtKB-KW"/>
</dbReference>
<comment type="caution">
    <text evidence="5">The sequence shown here is derived from an EMBL/GenBank/DDBJ whole genome shotgun (WGS) entry which is preliminary data.</text>
</comment>
<keyword evidence="2" id="KW-0479">Metal-binding</keyword>
<dbReference type="eggNOG" id="COG0119">
    <property type="taxonomic scope" value="Bacteria"/>
</dbReference>
<name>H5TE85_9ALTE</name>
<dbReference type="Pfam" id="PF00682">
    <property type="entry name" value="HMGL-like"/>
    <property type="match status" value="1"/>
</dbReference>
<dbReference type="NCBIfam" id="NF004283">
    <property type="entry name" value="PRK05692.1"/>
    <property type="match status" value="1"/>
</dbReference>
<dbReference type="PANTHER" id="PTHR42738">
    <property type="entry name" value="HYDROXYMETHYLGLUTARYL-COA LYASE"/>
    <property type="match status" value="1"/>
</dbReference>
<dbReference type="EMBL" id="BAET01000030">
    <property type="protein sequence ID" value="GAB56612.1"/>
    <property type="molecule type" value="Genomic_DNA"/>
</dbReference>
<dbReference type="SUPFAM" id="SSF51569">
    <property type="entry name" value="Aldolase"/>
    <property type="match status" value="1"/>
</dbReference>
<evidence type="ECO:0000313" key="5">
    <source>
        <dbReference type="EMBL" id="GAB56612.1"/>
    </source>
</evidence>
<dbReference type="CDD" id="cd07938">
    <property type="entry name" value="DRE_TIM_HMGL"/>
    <property type="match status" value="1"/>
</dbReference>
<dbReference type="GO" id="GO:0008701">
    <property type="term" value="F:4-hydroxy-2-oxovalerate aldolase activity"/>
    <property type="evidence" value="ECO:0007669"/>
    <property type="project" value="UniProtKB-EC"/>
</dbReference>
<reference evidence="5 6" key="1">
    <citation type="journal article" date="2012" name="J. Bacteriol.">
        <title>Genome sequence of proteorhodopsin-containing sea ice bacterium Glaciecola punicea ACAM 611T.</title>
        <authorList>
            <person name="Qin Q.-L."/>
            <person name="Xie B.-B."/>
            <person name="Shu Y.-L."/>
            <person name="Rong J.-C."/>
            <person name="Zhao D.-L."/>
            <person name="Zhang X.-Y."/>
            <person name="Chen X.-L."/>
            <person name="Zhou B.-C."/>
            <person name="Zhanga Y.-Z."/>
        </authorList>
    </citation>
    <scope>NUCLEOTIDE SEQUENCE [LARGE SCALE GENOMIC DNA]</scope>
    <source>
        <strain evidence="5 6">ACAM 611</strain>
    </source>
</reference>
<dbReference type="RefSeq" id="WP_006006937.1">
    <property type="nucleotide sequence ID" value="NZ_BAET01000030.1"/>
</dbReference>
<dbReference type="GO" id="GO:0046951">
    <property type="term" value="P:ketone body biosynthetic process"/>
    <property type="evidence" value="ECO:0007669"/>
    <property type="project" value="TreeGrafter"/>
</dbReference>